<dbReference type="EMBL" id="JALNMH010000004">
    <property type="protein sequence ID" value="MCK7593191.1"/>
    <property type="molecule type" value="Genomic_DNA"/>
</dbReference>
<proteinExistence type="predicted"/>
<dbReference type="RefSeq" id="WP_248206397.1">
    <property type="nucleotide sequence ID" value="NZ_JALNMH010000004.1"/>
</dbReference>
<dbReference type="InterPro" id="IPR036928">
    <property type="entry name" value="AS_sf"/>
</dbReference>
<dbReference type="InterPro" id="IPR023631">
    <property type="entry name" value="Amidase_dom"/>
</dbReference>
<dbReference type="Proteomes" id="UP001431449">
    <property type="component" value="Unassembled WGS sequence"/>
</dbReference>
<protein>
    <submittedName>
        <fullName evidence="2">Amidase</fullName>
        <ecNumber evidence="2">3.5.1.4</ecNumber>
    </submittedName>
</protein>
<dbReference type="PANTHER" id="PTHR42678">
    <property type="entry name" value="AMIDASE"/>
    <property type="match status" value="1"/>
</dbReference>
<dbReference type="SUPFAM" id="SSF75304">
    <property type="entry name" value="Amidase signature (AS) enzymes"/>
    <property type="match status" value="1"/>
</dbReference>
<dbReference type="GO" id="GO:0004040">
    <property type="term" value="F:amidase activity"/>
    <property type="evidence" value="ECO:0007669"/>
    <property type="project" value="UniProtKB-EC"/>
</dbReference>
<keyword evidence="2" id="KW-0378">Hydrolase</keyword>
<evidence type="ECO:0000313" key="3">
    <source>
        <dbReference type="Proteomes" id="UP001431449"/>
    </source>
</evidence>
<dbReference type="PANTHER" id="PTHR42678:SF34">
    <property type="entry name" value="OS04G0183300 PROTEIN"/>
    <property type="match status" value="1"/>
</dbReference>
<comment type="caution">
    <text evidence="2">The sequence shown here is derived from an EMBL/GenBank/DDBJ whole genome shotgun (WGS) entry which is preliminary data.</text>
</comment>
<reference evidence="2" key="1">
    <citation type="submission" date="2022-04" db="EMBL/GenBank/DDBJ databases">
        <title>Lysobacter sp. CAU 1642 isolated from sea sand.</title>
        <authorList>
            <person name="Kim W."/>
        </authorList>
    </citation>
    <scope>NUCLEOTIDE SEQUENCE</scope>
    <source>
        <strain evidence="2">CAU 1642</strain>
    </source>
</reference>
<name>A0ABT0GF70_9GAMM</name>
<dbReference type="EC" id="3.5.1.4" evidence="2"/>
<dbReference type="NCBIfam" id="NF006006">
    <property type="entry name" value="PRK08137.1"/>
    <property type="match status" value="1"/>
</dbReference>
<gene>
    <name evidence="2" type="ORF">M0G41_05845</name>
</gene>
<evidence type="ECO:0000313" key="2">
    <source>
        <dbReference type="EMBL" id="MCK7593191.1"/>
    </source>
</evidence>
<feature type="domain" description="Amidase" evidence="1">
    <location>
        <begin position="67"/>
        <end position="511"/>
    </location>
</feature>
<dbReference type="PROSITE" id="PS51257">
    <property type="entry name" value="PROKAR_LIPOPROTEIN"/>
    <property type="match status" value="1"/>
</dbReference>
<keyword evidence="3" id="KW-1185">Reference proteome</keyword>
<dbReference type="Pfam" id="PF01425">
    <property type="entry name" value="Amidase"/>
    <property type="match status" value="1"/>
</dbReference>
<organism evidence="2 3">
    <name type="scientific">Pseudomarimonas salicorniae</name>
    <dbReference type="NCBI Taxonomy" id="2933270"/>
    <lineage>
        <taxon>Bacteria</taxon>
        <taxon>Pseudomonadati</taxon>
        <taxon>Pseudomonadota</taxon>
        <taxon>Gammaproteobacteria</taxon>
        <taxon>Lysobacterales</taxon>
        <taxon>Lysobacteraceae</taxon>
        <taxon>Pseudomarimonas</taxon>
    </lineage>
</organism>
<dbReference type="Gene3D" id="3.90.1300.10">
    <property type="entry name" value="Amidase signature (AS) domain"/>
    <property type="match status" value="1"/>
</dbReference>
<accession>A0ABT0GF70</accession>
<sequence length="537" mass="55875">MRSLACTAFFLSVTLGGCTPDTPSASGDASEAQPAVAATVDSLVAEDRSVAELQARMTSGDTSAVSLTRHYLERIAAVDDAGPRLNAVISLNPAAIEEATERDRERSAGNVRGPLHGIPVLLKDNIDARGMVTSAGSLALADHRPPQDAFLVSRLREAGAVILGKTNLSEWANFRSTESSSGWSGLGGQTRNPYVLDRSPCGSSSGSGVAVAAGLAPLAVGTETDGSIICPAAVNGIVGIKPTLGLVSRGGIVPISPSQDTAGPMASSVADAATLLQALVAADGEDPAAEPDRAEVDYLAALRADALQGARIGVMRKAMGYHPEVDRVMEAAIIALREAGAEVVDPADLPTHGEFGKHEFEVLLYEFRPALEAYLARSKAPVGTLEALIGFNREHAARSMPWFGQELFEQSAAKGPLSEPAYVEAREVARRLAGTEGIDAALAAHQVDALLTSAVSPAWSIDFANGDHFRGAGYSAAAVAGYPSITVPAGSVHGLPIGVVFMGRAHDEARLIGYAHAFEQRTRARRPPSFRPSLLSP</sequence>
<evidence type="ECO:0000259" key="1">
    <source>
        <dbReference type="Pfam" id="PF01425"/>
    </source>
</evidence>